<dbReference type="PROSITE" id="PS50850">
    <property type="entry name" value="MFS"/>
    <property type="match status" value="1"/>
</dbReference>
<evidence type="ECO:0000256" key="1">
    <source>
        <dbReference type="ARBA" id="ARBA00004141"/>
    </source>
</evidence>
<comment type="subcellular location">
    <subcellularLocation>
        <location evidence="1">Membrane</location>
        <topology evidence="1">Multi-pass membrane protein</topology>
    </subcellularLocation>
</comment>
<dbReference type="CDD" id="cd17352">
    <property type="entry name" value="MFS_MCT_SLC16"/>
    <property type="match status" value="1"/>
</dbReference>
<dbReference type="Pfam" id="PF07690">
    <property type="entry name" value="MFS_1"/>
    <property type="match status" value="1"/>
</dbReference>
<evidence type="ECO:0000256" key="3">
    <source>
        <dbReference type="SAM" id="Phobius"/>
    </source>
</evidence>
<evidence type="ECO:0000259" key="4">
    <source>
        <dbReference type="PROSITE" id="PS50850"/>
    </source>
</evidence>
<dbReference type="Gene3D" id="1.20.1250.20">
    <property type="entry name" value="MFS general substrate transporter like domains"/>
    <property type="match status" value="2"/>
</dbReference>
<feature type="domain" description="Major facilitator superfamily (MFS) profile" evidence="4">
    <location>
        <begin position="787"/>
        <end position="1013"/>
    </location>
</feature>
<feature type="region of interest" description="Disordered" evidence="2">
    <location>
        <begin position="400"/>
        <end position="461"/>
    </location>
</feature>
<dbReference type="InterPro" id="IPR020846">
    <property type="entry name" value="MFS_dom"/>
</dbReference>
<dbReference type="InterPro" id="IPR050327">
    <property type="entry name" value="Proton-linked_MCT"/>
</dbReference>
<dbReference type="PANTHER" id="PTHR11360">
    <property type="entry name" value="MONOCARBOXYLATE TRANSPORTER"/>
    <property type="match status" value="1"/>
</dbReference>
<dbReference type="PANTHER" id="PTHR11360:SF286">
    <property type="entry name" value="GH22266P"/>
    <property type="match status" value="1"/>
</dbReference>
<feature type="compositionally biased region" description="Acidic residues" evidence="2">
    <location>
        <begin position="441"/>
        <end position="456"/>
    </location>
</feature>
<keyword evidence="3" id="KW-1133">Transmembrane helix</keyword>
<gene>
    <name evidence="5" type="ORF">QR98_0009660</name>
</gene>
<protein>
    <submittedName>
        <fullName evidence="5">Monocarboxylate transporter-like protein 2</fullName>
    </submittedName>
</protein>
<feature type="transmembrane region" description="Helical" evidence="3">
    <location>
        <begin position="861"/>
        <end position="885"/>
    </location>
</feature>
<evidence type="ECO:0000256" key="2">
    <source>
        <dbReference type="SAM" id="MobiDB-lite"/>
    </source>
</evidence>
<feature type="transmembrane region" description="Helical" evidence="3">
    <location>
        <begin position="185"/>
        <end position="211"/>
    </location>
</feature>
<feature type="transmembrane region" description="Helical" evidence="3">
    <location>
        <begin position="90"/>
        <end position="120"/>
    </location>
</feature>
<feature type="transmembrane region" description="Helical" evidence="3">
    <location>
        <begin position="891"/>
        <end position="917"/>
    </location>
</feature>
<reference evidence="5 6" key="1">
    <citation type="journal article" date="2015" name="Parasit. Vectors">
        <title>Draft genome of the scabies mite.</title>
        <authorList>
            <person name="Rider S.D.Jr."/>
            <person name="Morgan M.S."/>
            <person name="Arlian L.G."/>
        </authorList>
    </citation>
    <scope>NUCLEOTIDE SEQUENCE [LARGE SCALE GENOMIC DNA]</scope>
    <source>
        <strain evidence="5">Arlian Lab</strain>
    </source>
</reference>
<feature type="transmembrane region" description="Helical" evidence="3">
    <location>
        <begin position="159"/>
        <end position="179"/>
    </location>
</feature>
<organism evidence="5 6">
    <name type="scientific">Sarcoptes scabiei</name>
    <name type="common">Itch mite</name>
    <name type="synonym">Acarus scabiei</name>
    <dbReference type="NCBI Taxonomy" id="52283"/>
    <lineage>
        <taxon>Eukaryota</taxon>
        <taxon>Metazoa</taxon>
        <taxon>Ecdysozoa</taxon>
        <taxon>Arthropoda</taxon>
        <taxon>Chelicerata</taxon>
        <taxon>Arachnida</taxon>
        <taxon>Acari</taxon>
        <taxon>Acariformes</taxon>
        <taxon>Sarcoptiformes</taxon>
        <taxon>Astigmata</taxon>
        <taxon>Psoroptidia</taxon>
        <taxon>Sarcoptoidea</taxon>
        <taxon>Sarcoptidae</taxon>
        <taxon>Sarcoptinae</taxon>
        <taxon>Sarcoptes</taxon>
    </lineage>
</organism>
<dbReference type="InterPro" id="IPR036259">
    <property type="entry name" value="MFS_trans_sf"/>
</dbReference>
<proteinExistence type="predicted"/>
<dbReference type="AlphaFoldDB" id="A0A131ZVA6"/>
<feature type="transmembrane region" description="Helical" evidence="3">
    <location>
        <begin position="829"/>
        <end position="849"/>
    </location>
</feature>
<accession>A0A131ZVA6</accession>
<comment type="caution">
    <text evidence="5">The sequence shown here is derived from an EMBL/GenBank/DDBJ whole genome shotgun (WGS) entry which is preliminary data.</text>
</comment>
<name>A0A131ZVA6_SARSC</name>
<dbReference type="InterPro" id="IPR011701">
    <property type="entry name" value="MFS"/>
</dbReference>
<dbReference type="Proteomes" id="UP000616769">
    <property type="component" value="Unassembled WGS sequence"/>
</dbReference>
<evidence type="ECO:0000313" key="5">
    <source>
        <dbReference type="EMBL" id="KPM02551.1"/>
    </source>
</evidence>
<dbReference type="SUPFAM" id="SSF103473">
    <property type="entry name" value="MFS general substrate transporter"/>
    <property type="match status" value="2"/>
</dbReference>
<dbReference type="GO" id="GO:0016020">
    <property type="term" value="C:membrane"/>
    <property type="evidence" value="ECO:0007669"/>
    <property type="project" value="UniProtKB-SubCell"/>
</dbReference>
<feature type="transmembrane region" description="Helical" evidence="3">
    <location>
        <begin position="969"/>
        <end position="992"/>
    </location>
</feature>
<dbReference type="EMBL" id="JXLN01002203">
    <property type="protein sequence ID" value="KPM02551.1"/>
    <property type="molecule type" value="Genomic_DNA"/>
</dbReference>
<feature type="transmembrane region" description="Helical" evidence="3">
    <location>
        <begin position="218"/>
        <end position="243"/>
    </location>
</feature>
<keyword evidence="3" id="KW-0472">Membrane</keyword>
<feature type="transmembrane region" description="Helical" evidence="3">
    <location>
        <begin position="249"/>
        <end position="267"/>
    </location>
</feature>
<dbReference type="GO" id="GO:0008028">
    <property type="term" value="F:monocarboxylic acid transmembrane transporter activity"/>
    <property type="evidence" value="ECO:0007669"/>
    <property type="project" value="TreeGrafter"/>
</dbReference>
<dbReference type="OrthoDB" id="6499973at2759"/>
<sequence>MPPHASQVLNSSSSLPLYHSVLLSISGDSKISLQHTSVQQLSAIPEDRELIDDQNQHRVDDDGACSPIIVEDDFEEPQILIQDPAPDGGYGWIIVMASFFCNLIVDGIAYTFGLFFEIFIGHFATSKSKVALCGSLLNGFYLSVGPLVSSLANRFGCRFVTILGAIIACIAFSLSTVAPNIETLYITYGFLGGVGMGMIFLPAIVSVGYYFTSKRAFATGIAVCGSGVGTFLFAPFCQFLLGVTTWQNTLLILAGMILLCAAFGVLMRPLNVHAETILTSDLDQNQIPSTTRMPLLQRIAEEKRRRLLAHSNSQILLMMQNGELDLNELTFTELKARLSMNMEPGVHSTLYLDQLFQQSPEPSASTHHSQNQLALDKHQLSPILEMKKFSVSPVDESSLYDNDELATPRKRPRSKTIGDKPETSLPIKPLGNGKKYLKELSEEEDEINSFDPDEESSPNKHRFDVDETETFSVTVPESPPGREILKFSILILFSFNTQLASPQSSKINDGEERLPMIQSGTNLNQKTRKSFMRTVSENQQSVVGDSTNFPQSSTTFTSQVNGLGTTEQLPIQVILSTTPTNRKNSNDQNLAKENRKNAQTIPVRPLSKKDIFYSGSTLRVHQSSTHMSESGMNIGQSIVSIPARDIIARVQKQLQRKENENDEIDDGLGGKRKNFVPKKKNVCDKILRILRTLRKDCCCLQQTYLFNDKNKDNEPKSLQSEIQQSEQKDAEDCFDASQTKSPKKSSLTLINHDGGGCWQRFINCLPPSMGSILNEMLDFSLLRESNAFMILAISNIFGMMGFYVPFVYITQFAVSSVKNGDRFVSPDQAAFLISIIGITNTFGRLLFGYLSDQITKNGSIFGIKITALGLNNICVILSGIAIILAPFCTTYFLVIIDCILFGLFISAYVCLTSVILVDMLGLNKLTNAFGLLCLFRGAASMIGPPLAELIHCFIFTVPKSTGALFDLSQSYHVTFAVSGSLLIFSSIMAFFISSNQQNRTVDQEPYIENDSDV</sequence>
<feature type="transmembrane region" description="Helical" evidence="3">
    <location>
        <begin position="929"/>
        <end position="957"/>
    </location>
</feature>
<evidence type="ECO:0000313" key="6">
    <source>
        <dbReference type="Proteomes" id="UP000616769"/>
    </source>
</evidence>
<dbReference type="VEuPathDB" id="VectorBase:SSCA001568"/>
<feature type="transmembrane region" description="Helical" evidence="3">
    <location>
        <begin position="787"/>
        <end position="809"/>
    </location>
</feature>
<keyword evidence="3" id="KW-0812">Transmembrane</keyword>